<reference evidence="8 9" key="1">
    <citation type="submission" date="2013-04" db="EMBL/GenBank/DDBJ databases">
        <title>Shimia sp. 22II-S11-Z10 Genome Sequencing.</title>
        <authorList>
            <person name="Lai Q."/>
            <person name="Li G."/>
            <person name="Shao Z."/>
        </authorList>
    </citation>
    <scope>NUCLEOTIDE SEQUENCE [LARGE SCALE GENOMIC DNA]</scope>
    <source>
        <strain evidence="9">22II-S11-Z10</strain>
    </source>
</reference>
<dbReference type="EMBL" id="AQQY01000002">
    <property type="protein sequence ID" value="KCV82816.1"/>
    <property type="molecule type" value="Genomic_DNA"/>
</dbReference>
<feature type="compositionally biased region" description="Basic and acidic residues" evidence="6">
    <location>
        <begin position="111"/>
        <end position="173"/>
    </location>
</feature>
<keyword evidence="5" id="KW-0862">Zinc</keyword>
<dbReference type="eggNOG" id="COG4531">
    <property type="taxonomic scope" value="Bacteria"/>
</dbReference>
<gene>
    <name evidence="8" type="ORF">ATO10_04382</name>
</gene>
<evidence type="ECO:0000256" key="4">
    <source>
        <dbReference type="ARBA" id="ARBA00022729"/>
    </source>
</evidence>
<evidence type="ECO:0000256" key="2">
    <source>
        <dbReference type="ARBA" id="ARBA00015915"/>
    </source>
</evidence>
<dbReference type="Pfam" id="PF01297">
    <property type="entry name" value="ZnuA"/>
    <property type="match status" value="1"/>
</dbReference>
<organism evidence="8 9">
    <name type="scientific">Actibacterium atlanticum</name>
    <dbReference type="NCBI Taxonomy" id="1461693"/>
    <lineage>
        <taxon>Bacteria</taxon>
        <taxon>Pseudomonadati</taxon>
        <taxon>Pseudomonadota</taxon>
        <taxon>Alphaproteobacteria</taxon>
        <taxon>Rhodobacterales</taxon>
        <taxon>Roseobacteraceae</taxon>
        <taxon>Actibacterium</taxon>
    </lineage>
</organism>
<evidence type="ECO:0000313" key="9">
    <source>
        <dbReference type="Proteomes" id="UP000024836"/>
    </source>
</evidence>
<dbReference type="PANTHER" id="PTHR42953">
    <property type="entry name" value="HIGH-AFFINITY ZINC UPTAKE SYSTEM PROTEIN ZNUA-RELATED"/>
    <property type="match status" value="1"/>
</dbReference>
<keyword evidence="4 7" id="KW-0732">Signal</keyword>
<dbReference type="Proteomes" id="UP000024836">
    <property type="component" value="Unassembled WGS sequence"/>
</dbReference>
<sequence length="344" mass="37361">MRLPICLTTALLATPVLADAPKIVTDIPAVHSLTAMVMGDLGNPTLLLDKGADPHHFQLRPSQARALSNADLVIWMGPEMTPWLERALKGAETAQLALLDLPQTMTLEFGEGHEDHDEHGDEEHDEHDEHDHEEHADHDDHDDHDHEEHAGHDDHDEHEEHADHHDHDHEGLDPHAWLSPKNALIWIEEIEHNLSEADPEHAATYAANAAAAHEAVTTAKAQAEAALEVAHDVPLMVFHDAYGYFAAAFDLTIVESISAGDAAKPGAGHLAELREELEHDKVACIFPEAQHDPAYVTTLTDGLDTKIGAILDPSGSSLEPGADLYPTLLTTLASNIADCVSTAK</sequence>
<keyword evidence="3" id="KW-0813">Transport</keyword>
<dbReference type="STRING" id="1461693.ATO10_04382"/>
<dbReference type="InterPro" id="IPR050492">
    <property type="entry name" value="Bact_metal-bind_prot9"/>
</dbReference>
<evidence type="ECO:0000256" key="5">
    <source>
        <dbReference type="ARBA" id="ARBA00022906"/>
    </source>
</evidence>
<evidence type="ECO:0000256" key="7">
    <source>
        <dbReference type="SAM" id="SignalP"/>
    </source>
</evidence>
<feature type="signal peptide" evidence="7">
    <location>
        <begin position="1"/>
        <end position="18"/>
    </location>
</feature>
<comment type="similarity">
    <text evidence="1">Belongs to the bacterial solute-binding protein 9 family.</text>
</comment>
<dbReference type="InterPro" id="IPR006127">
    <property type="entry name" value="ZnuA-like"/>
</dbReference>
<accession>A0A058ZPR5</accession>
<dbReference type="PATRIC" id="fig|1461693.3.peg.895"/>
<keyword evidence="9" id="KW-1185">Reference proteome</keyword>
<comment type="caution">
    <text evidence="8">The sequence shown here is derived from an EMBL/GenBank/DDBJ whole genome shotgun (WGS) entry which is preliminary data.</text>
</comment>
<evidence type="ECO:0000313" key="8">
    <source>
        <dbReference type="EMBL" id="KCV82816.1"/>
    </source>
</evidence>
<keyword evidence="5" id="KW-0406">Ion transport</keyword>
<evidence type="ECO:0000256" key="1">
    <source>
        <dbReference type="ARBA" id="ARBA00011028"/>
    </source>
</evidence>
<name>A0A058ZPR5_9RHOB</name>
<dbReference type="PANTHER" id="PTHR42953:SF3">
    <property type="entry name" value="HIGH-AFFINITY ZINC UPTAKE SYSTEM PROTEIN ZNUA"/>
    <property type="match status" value="1"/>
</dbReference>
<feature type="chain" id="PRO_5001566860" description="High-affinity zinc uptake system protein ZnuA" evidence="7">
    <location>
        <begin position="19"/>
        <end position="344"/>
    </location>
</feature>
<dbReference type="GO" id="GO:0046872">
    <property type="term" value="F:metal ion binding"/>
    <property type="evidence" value="ECO:0007669"/>
    <property type="project" value="InterPro"/>
</dbReference>
<proteinExistence type="inferred from homology"/>
<dbReference type="Gene3D" id="3.40.50.1980">
    <property type="entry name" value="Nitrogenase molybdenum iron protein domain"/>
    <property type="match status" value="3"/>
</dbReference>
<dbReference type="OrthoDB" id="7346865at2"/>
<evidence type="ECO:0000256" key="6">
    <source>
        <dbReference type="SAM" id="MobiDB-lite"/>
    </source>
</evidence>
<keyword evidence="5" id="KW-0864">Zinc transport</keyword>
<dbReference type="GO" id="GO:0006829">
    <property type="term" value="P:zinc ion transport"/>
    <property type="evidence" value="ECO:0007669"/>
    <property type="project" value="UniProtKB-KW"/>
</dbReference>
<evidence type="ECO:0000256" key="3">
    <source>
        <dbReference type="ARBA" id="ARBA00022448"/>
    </source>
</evidence>
<dbReference type="RefSeq" id="WP_035248626.1">
    <property type="nucleotide sequence ID" value="NZ_AQQY01000002.1"/>
</dbReference>
<dbReference type="SUPFAM" id="SSF53807">
    <property type="entry name" value="Helical backbone' metal receptor"/>
    <property type="match status" value="1"/>
</dbReference>
<protein>
    <recommendedName>
        <fullName evidence="2">High-affinity zinc uptake system protein ZnuA</fullName>
    </recommendedName>
</protein>
<dbReference type="AlphaFoldDB" id="A0A058ZPR5"/>
<feature type="region of interest" description="Disordered" evidence="6">
    <location>
        <begin position="111"/>
        <end position="175"/>
    </location>
</feature>